<accession>X1PKL9</accession>
<dbReference type="AlphaFoldDB" id="X1PKL9"/>
<reference evidence="1" key="1">
    <citation type="journal article" date="2014" name="Front. Microbiol.">
        <title>High frequency of phylogenetically diverse reductive dehalogenase-homologous genes in deep subseafloor sedimentary metagenomes.</title>
        <authorList>
            <person name="Kawai M."/>
            <person name="Futagami T."/>
            <person name="Toyoda A."/>
            <person name="Takaki Y."/>
            <person name="Nishi S."/>
            <person name="Hori S."/>
            <person name="Arai W."/>
            <person name="Tsubouchi T."/>
            <person name="Morono Y."/>
            <person name="Uchiyama I."/>
            <person name="Ito T."/>
            <person name="Fujiyama A."/>
            <person name="Inagaki F."/>
            <person name="Takami H."/>
        </authorList>
    </citation>
    <scope>NUCLEOTIDE SEQUENCE</scope>
    <source>
        <strain evidence="1">Expedition CK06-06</strain>
    </source>
</reference>
<sequence length="41" mass="4493">MGNDHDAIVVVDVGNDNYEVLGVLHLDNQPKGVKIYLGRKS</sequence>
<dbReference type="EMBL" id="BARV01030587">
    <property type="protein sequence ID" value="GAI43046.1"/>
    <property type="molecule type" value="Genomic_DNA"/>
</dbReference>
<gene>
    <name evidence="1" type="ORF">S06H3_48563</name>
</gene>
<evidence type="ECO:0000313" key="1">
    <source>
        <dbReference type="EMBL" id="GAI43046.1"/>
    </source>
</evidence>
<organism evidence="1">
    <name type="scientific">marine sediment metagenome</name>
    <dbReference type="NCBI Taxonomy" id="412755"/>
    <lineage>
        <taxon>unclassified sequences</taxon>
        <taxon>metagenomes</taxon>
        <taxon>ecological metagenomes</taxon>
    </lineage>
</organism>
<name>X1PKL9_9ZZZZ</name>
<protein>
    <submittedName>
        <fullName evidence="1">Uncharacterized protein</fullName>
    </submittedName>
</protein>
<comment type="caution">
    <text evidence="1">The sequence shown here is derived from an EMBL/GenBank/DDBJ whole genome shotgun (WGS) entry which is preliminary data.</text>
</comment>
<proteinExistence type="predicted"/>